<proteinExistence type="predicted"/>
<keyword evidence="3" id="KW-0812">Transmembrane</keyword>
<protein>
    <recommendedName>
        <fullName evidence="6">Class F sortase</fullName>
    </recommendedName>
</protein>
<sequence>MTGTPSRAEKTWQHLAADSAGTNRRRRALLAASAALTVAAGTILVVGVARQEPGPPQAAPATSTTAGSAPPSGHSHHPSTTPSANDTVLPPSPPKLLSIPALAVRSTLERLGLDARRAMQTPRDPDKAGWFTPGPSPGEKGPAVIAGHVTWNDEPAVFLRLGALKKDQRIEITRADGRTAVFAVERTARYPKDKFPTVEVYKNLDHAGLRLITCGGDYSRTTHRYSDNVVVYASLIAVR</sequence>
<evidence type="ECO:0000256" key="1">
    <source>
        <dbReference type="ARBA" id="ARBA00022801"/>
    </source>
</evidence>
<comment type="caution">
    <text evidence="4">The sequence shown here is derived from an EMBL/GenBank/DDBJ whole genome shotgun (WGS) entry which is preliminary data.</text>
</comment>
<reference evidence="4" key="2">
    <citation type="submission" date="2020-09" db="EMBL/GenBank/DDBJ databases">
        <authorList>
            <person name="Sun Q."/>
            <person name="Ohkuma M."/>
        </authorList>
    </citation>
    <scope>NUCLEOTIDE SEQUENCE</scope>
    <source>
        <strain evidence="4">JCM 4637</strain>
    </source>
</reference>
<accession>A0A918X660</accession>
<dbReference type="InterPro" id="IPR042001">
    <property type="entry name" value="Sortase_F"/>
</dbReference>
<dbReference type="RefSeq" id="WP_189827916.1">
    <property type="nucleotide sequence ID" value="NZ_BMVC01000020.1"/>
</dbReference>
<dbReference type="AlphaFoldDB" id="A0A918X660"/>
<dbReference type="Gene3D" id="2.40.260.10">
    <property type="entry name" value="Sortase"/>
    <property type="match status" value="1"/>
</dbReference>
<dbReference type="EMBL" id="BMVC01000020">
    <property type="protein sequence ID" value="GHD13984.1"/>
    <property type="molecule type" value="Genomic_DNA"/>
</dbReference>
<dbReference type="InterPro" id="IPR023365">
    <property type="entry name" value="Sortase_dom-sf"/>
</dbReference>
<gene>
    <name evidence="4" type="ORF">GCM10010334_72830</name>
</gene>
<dbReference type="GO" id="GO:0016787">
    <property type="term" value="F:hydrolase activity"/>
    <property type="evidence" value="ECO:0007669"/>
    <property type="project" value="UniProtKB-KW"/>
</dbReference>
<dbReference type="NCBIfam" id="NF033748">
    <property type="entry name" value="class_F_sortase"/>
    <property type="match status" value="1"/>
</dbReference>
<feature type="region of interest" description="Disordered" evidence="2">
    <location>
        <begin position="52"/>
        <end position="96"/>
    </location>
</feature>
<feature type="compositionally biased region" description="Low complexity" evidence="2">
    <location>
        <begin position="59"/>
        <end position="84"/>
    </location>
</feature>
<evidence type="ECO:0000313" key="5">
    <source>
        <dbReference type="Proteomes" id="UP000638353"/>
    </source>
</evidence>
<dbReference type="Proteomes" id="UP000638353">
    <property type="component" value="Unassembled WGS sequence"/>
</dbReference>
<evidence type="ECO:0000256" key="2">
    <source>
        <dbReference type="SAM" id="MobiDB-lite"/>
    </source>
</evidence>
<dbReference type="InterPro" id="IPR005754">
    <property type="entry name" value="Sortase"/>
</dbReference>
<feature type="transmembrane region" description="Helical" evidence="3">
    <location>
        <begin position="28"/>
        <end position="49"/>
    </location>
</feature>
<reference evidence="4" key="1">
    <citation type="journal article" date="2014" name="Int. J. Syst. Evol. Microbiol.">
        <title>Complete genome sequence of Corynebacterium casei LMG S-19264T (=DSM 44701T), isolated from a smear-ripened cheese.</title>
        <authorList>
            <consortium name="US DOE Joint Genome Institute (JGI-PGF)"/>
            <person name="Walter F."/>
            <person name="Albersmeier A."/>
            <person name="Kalinowski J."/>
            <person name="Ruckert C."/>
        </authorList>
    </citation>
    <scope>NUCLEOTIDE SEQUENCE</scope>
    <source>
        <strain evidence="4">JCM 4637</strain>
    </source>
</reference>
<dbReference type="CDD" id="cd05829">
    <property type="entry name" value="Sortase_F"/>
    <property type="match status" value="1"/>
</dbReference>
<keyword evidence="3" id="KW-1133">Transmembrane helix</keyword>
<evidence type="ECO:0000313" key="4">
    <source>
        <dbReference type="EMBL" id="GHD13984.1"/>
    </source>
</evidence>
<keyword evidence="1" id="KW-0378">Hydrolase</keyword>
<dbReference type="SUPFAM" id="SSF63817">
    <property type="entry name" value="Sortase"/>
    <property type="match status" value="1"/>
</dbReference>
<evidence type="ECO:0008006" key="6">
    <source>
        <dbReference type="Google" id="ProtNLM"/>
    </source>
</evidence>
<organism evidence="4 5">
    <name type="scientific">Streptomyces finlayi</name>
    <dbReference type="NCBI Taxonomy" id="67296"/>
    <lineage>
        <taxon>Bacteria</taxon>
        <taxon>Bacillati</taxon>
        <taxon>Actinomycetota</taxon>
        <taxon>Actinomycetes</taxon>
        <taxon>Kitasatosporales</taxon>
        <taxon>Streptomycetaceae</taxon>
        <taxon>Streptomyces</taxon>
    </lineage>
</organism>
<dbReference type="Pfam" id="PF04203">
    <property type="entry name" value="Sortase"/>
    <property type="match status" value="1"/>
</dbReference>
<name>A0A918X660_9ACTN</name>
<keyword evidence="3" id="KW-0472">Membrane</keyword>
<evidence type="ECO:0000256" key="3">
    <source>
        <dbReference type="SAM" id="Phobius"/>
    </source>
</evidence>